<name>A0A9N8YJ60_FUNMO</name>
<proteinExistence type="predicted"/>
<dbReference type="AlphaFoldDB" id="A0A9N8YJ60"/>
<feature type="region of interest" description="Disordered" evidence="1">
    <location>
        <begin position="177"/>
        <end position="198"/>
    </location>
</feature>
<gene>
    <name evidence="2" type="ORF">FMOSSE_LOCUS292</name>
</gene>
<organism evidence="2 3">
    <name type="scientific">Funneliformis mosseae</name>
    <name type="common">Endomycorrhizal fungus</name>
    <name type="synonym">Glomus mosseae</name>
    <dbReference type="NCBI Taxonomy" id="27381"/>
    <lineage>
        <taxon>Eukaryota</taxon>
        <taxon>Fungi</taxon>
        <taxon>Fungi incertae sedis</taxon>
        <taxon>Mucoromycota</taxon>
        <taxon>Glomeromycotina</taxon>
        <taxon>Glomeromycetes</taxon>
        <taxon>Glomerales</taxon>
        <taxon>Glomeraceae</taxon>
        <taxon>Funneliformis</taxon>
    </lineage>
</organism>
<accession>A0A9N8YJ60</accession>
<dbReference type="Proteomes" id="UP000789375">
    <property type="component" value="Unassembled WGS sequence"/>
</dbReference>
<feature type="compositionally biased region" description="Basic and acidic residues" evidence="1">
    <location>
        <begin position="186"/>
        <end position="198"/>
    </location>
</feature>
<dbReference type="EMBL" id="CAJVPP010000027">
    <property type="protein sequence ID" value="CAG8435685.1"/>
    <property type="molecule type" value="Genomic_DNA"/>
</dbReference>
<reference evidence="2" key="1">
    <citation type="submission" date="2021-06" db="EMBL/GenBank/DDBJ databases">
        <authorList>
            <person name="Kallberg Y."/>
            <person name="Tangrot J."/>
            <person name="Rosling A."/>
        </authorList>
    </citation>
    <scope>NUCLEOTIDE SEQUENCE</scope>
    <source>
        <strain evidence="2">87-6 pot B 2015</strain>
    </source>
</reference>
<keyword evidence="3" id="KW-1185">Reference proteome</keyword>
<sequence length="282" mass="32569">MAQTLAESALSQHFFKFKRPLWIVLYKSGHFRVTIVMSIAKNKLIDGIDNNNWLDLKKKEEHISNMECLAILGLIFVWILFLKQETDLIIPLILDIGINDPIMSNNILYVLISVKYYQKSTDTNYSNNATSMNSLSNVRIEQLSTLLFLSLYMQFSINMSGVDEEYHFPQQGLSGHLPQKQKWKSNVKDNEVNNSDDRNQLLNTMQPLVYTSEKSAISSQSHSTLRIETNIHYRIIKSESSLIPASFNSIKQKLISNSKDFNIKITRVIEEGRRYLQEKVTK</sequence>
<protein>
    <submittedName>
        <fullName evidence="2">9507_t:CDS:1</fullName>
    </submittedName>
</protein>
<evidence type="ECO:0000313" key="3">
    <source>
        <dbReference type="Proteomes" id="UP000789375"/>
    </source>
</evidence>
<evidence type="ECO:0000313" key="2">
    <source>
        <dbReference type="EMBL" id="CAG8435685.1"/>
    </source>
</evidence>
<comment type="caution">
    <text evidence="2">The sequence shown here is derived from an EMBL/GenBank/DDBJ whole genome shotgun (WGS) entry which is preliminary data.</text>
</comment>
<evidence type="ECO:0000256" key="1">
    <source>
        <dbReference type="SAM" id="MobiDB-lite"/>
    </source>
</evidence>